<dbReference type="EC" id="6.1.1.19" evidence="2"/>
<gene>
    <name evidence="12" type="ORF">HMPREF1541_05566</name>
</gene>
<dbReference type="GO" id="GO:0004814">
    <property type="term" value="F:arginine-tRNA ligase activity"/>
    <property type="evidence" value="ECO:0007669"/>
    <property type="project" value="UniProtKB-EC"/>
</dbReference>
<dbReference type="InParanoid" id="W2RU96"/>
<name>W2RU96_CYPE1</name>
<dbReference type="PANTHER" id="PTHR11956">
    <property type="entry name" value="ARGINYL-TRNA SYNTHETASE"/>
    <property type="match status" value="1"/>
</dbReference>
<keyword evidence="4 9" id="KW-0547">Nucleotide-binding</keyword>
<feature type="domain" description="DALR anticodon binding" evidence="11">
    <location>
        <begin position="578"/>
        <end position="679"/>
    </location>
</feature>
<dbReference type="SMART" id="SM00836">
    <property type="entry name" value="DALR_1"/>
    <property type="match status" value="1"/>
</dbReference>
<comment type="similarity">
    <text evidence="1 9">Belongs to the class-I aminoacyl-tRNA synthetase family.</text>
</comment>
<evidence type="ECO:0000313" key="13">
    <source>
        <dbReference type="Proteomes" id="UP000030752"/>
    </source>
</evidence>
<dbReference type="OrthoDB" id="68056at2759"/>
<evidence type="ECO:0000256" key="5">
    <source>
        <dbReference type="ARBA" id="ARBA00022840"/>
    </source>
</evidence>
<dbReference type="eggNOG" id="KOG1195">
    <property type="taxonomic scope" value="Eukaryota"/>
</dbReference>
<dbReference type="GO" id="GO:0005524">
    <property type="term" value="F:ATP binding"/>
    <property type="evidence" value="ECO:0007669"/>
    <property type="project" value="UniProtKB-KW"/>
</dbReference>
<dbReference type="Gene3D" id="3.30.1360.70">
    <property type="entry name" value="Arginyl tRNA synthetase N-terminal domain"/>
    <property type="match status" value="1"/>
</dbReference>
<dbReference type="GO" id="GO:0032543">
    <property type="term" value="P:mitochondrial translation"/>
    <property type="evidence" value="ECO:0007669"/>
    <property type="project" value="TreeGrafter"/>
</dbReference>
<dbReference type="Pfam" id="PF00750">
    <property type="entry name" value="tRNA-synt_1d"/>
    <property type="match status" value="2"/>
</dbReference>
<dbReference type="InterPro" id="IPR008909">
    <property type="entry name" value="DALR_anticod-bd"/>
</dbReference>
<evidence type="ECO:0000256" key="1">
    <source>
        <dbReference type="ARBA" id="ARBA00005594"/>
    </source>
</evidence>
<dbReference type="AlphaFoldDB" id="W2RU96"/>
<evidence type="ECO:0000256" key="6">
    <source>
        <dbReference type="ARBA" id="ARBA00022917"/>
    </source>
</evidence>
<dbReference type="InterPro" id="IPR036695">
    <property type="entry name" value="Arg-tRNA-synth_N_sf"/>
</dbReference>
<evidence type="ECO:0000256" key="7">
    <source>
        <dbReference type="ARBA" id="ARBA00023146"/>
    </source>
</evidence>
<organism evidence="12 13">
    <name type="scientific">Cyphellophora europaea (strain CBS 101466)</name>
    <name type="common">Phialophora europaea</name>
    <dbReference type="NCBI Taxonomy" id="1220924"/>
    <lineage>
        <taxon>Eukaryota</taxon>
        <taxon>Fungi</taxon>
        <taxon>Dikarya</taxon>
        <taxon>Ascomycota</taxon>
        <taxon>Pezizomycotina</taxon>
        <taxon>Eurotiomycetes</taxon>
        <taxon>Chaetothyriomycetidae</taxon>
        <taxon>Chaetothyriales</taxon>
        <taxon>Cyphellophoraceae</taxon>
        <taxon>Cyphellophora</taxon>
    </lineage>
</organism>
<keyword evidence="13" id="KW-1185">Reference proteome</keyword>
<sequence>MSTLTTKGLQKLLGSNGVSDPIPVFPLADINSSPIGIYVAYLAQAIVRATSCEPHVAFDAIQWPNEPGMGDLVIILPRLRLQNADPDAIAQQVGDQIEHLSPLFGFPLADGIHQRIFLRGETLARLLLPYILDRGARYGAPASQSSTELDVPVGMQKKVVIEFSSPNLGKEFDGKYLRSTIYGAYIAAMYEFMGWKVYRMNFLGDWGKNVGTLASGWARFGSEELFATDPLGHMLTCFTQAESLHKQEQAEAEKPKDEVSLQQAPENTSGSEASRESMDAASDVRSVTEATDQLHVGVPETAKCPPSDIMKTTQTLEEERDAFFKKMEDGDVEAIALWEHFRSACIMKYTELYARMNISFDEHSGESGVSSETIAEVETILKNKGAYTESADAWIIDFKGLGFKRLGTGIARFRNGTTSYLLRDIATAVERSRRHSFDDMIYVVFSGQETHFMQVFKALELMDMTDLAAKLHHISFGKSQGLSPREGSAGLLLGDILDECRDVVQKFISVDPESTVDLGGLDADRLGVTALVCQELASGKRASTSTFDAASLASTEGWTGLSLLMWLRRLTARTQDAVIDLEALASPNTDFGMLAAEPYDGLLRLLLDFPSILKTSWKHMEPSGLIHYLYRLIDMLPEVWEHDTGSEGSEQSLARLAFLESVRLVLANGASVLGLREQL</sequence>
<dbReference type="EMBL" id="KB822721">
    <property type="protein sequence ID" value="ETN39343.1"/>
    <property type="molecule type" value="Genomic_DNA"/>
</dbReference>
<dbReference type="InterPro" id="IPR001278">
    <property type="entry name" value="Arg-tRNA-ligase"/>
</dbReference>
<protein>
    <recommendedName>
        <fullName evidence="2">arginine--tRNA ligase</fullName>
        <ecNumber evidence="2">6.1.1.19</ecNumber>
    </recommendedName>
</protein>
<dbReference type="STRING" id="1220924.W2RU96"/>
<proteinExistence type="inferred from homology"/>
<dbReference type="InterPro" id="IPR035684">
    <property type="entry name" value="ArgRS_core"/>
</dbReference>
<dbReference type="InterPro" id="IPR014729">
    <property type="entry name" value="Rossmann-like_a/b/a_fold"/>
</dbReference>
<dbReference type="Proteomes" id="UP000030752">
    <property type="component" value="Unassembled WGS sequence"/>
</dbReference>
<evidence type="ECO:0000256" key="9">
    <source>
        <dbReference type="RuleBase" id="RU363038"/>
    </source>
</evidence>
<feature type="compositionally biased region" description="Polar residues" evidence="10">
    <location>
        <begin position="260"/>
        <end position="272"/>
    </location>
</feature>
<evidence type="ECO:0000313" key="12">
    <source>
        <dbReference type="EMBL" id="ETN39343.1"/>
    </source>
</evidence>
<evidence type="ECO:0000259" key="11">
    <source>
        <dbReference type="SMART" id="SM00836"/>
    </source>
</evidence>
<dbReference type="InterPro" id="IPR009080">
    <property type="entry name" value="tRNAsynth_Ia_anticodon-bd"/>
</dbReference>
<evidence type="ECO:0000256" key="3">
    <source>
        <dbReference type="ARBA" id="ARBA00022598"/>
    </source>
</evidence>
<comment type="catalytic activity">
    <reaction evidence="8">
        <text>tRNA(Arg) + L-arginine + ATP = L-arginyl-tRNA(Arg) + AMP + diphosphate</text>
        <dbReference type="Rhea" id="RHEA:20301"/>
        <dbReference type="Rhea" id="RHEA-COMP:9658"/>
        <dbReference type="Rhea" id="RHEA-COMP:9673"/>
        <dbReference type="ChEBI" id="CHEBI:30616"/>
        <dbReference type="ChEBI" id="CHEBI:32682"/>
        <dbReference type="ChEBI" id="CHEBI:33019"/>
        <dbReference type="ChEBI" id="CHEBI:78442"/>
        <dbReference type="ChEBI" id="CHEBI:78513"/>
        <dbReference type="ChEBI" id="CHEBI:456215"/>
        <dbReference type="EC" id="6.1.1.19"/>
    </reaction>
</comment>
<evidence type="ECO:0000256" key="2">
    <source>
        <dbReference type="ARBA" id="ARBA00012837"/>
    </source>
</evidence>
<keyword evidence="3 9" id="KW-0436">Ligase</keyword>
<dbReference type="RefSeq" id="XP_008718128.1">
    <property type="nucleotide sequence ID" value="XM_008719906.1"/>
</dbReference>
<dbReference type="SUPFAM" id="SSF55190">
    <property type="entry name" value="Arginyl-tRNA synthetase (ArgRS), N-terminal 'additional' domain"/>
    <property type="match status" value="1"/>
</dbReference>
<evidence type="ECO:0000256" key="4">
    <source>
        <dbReference type="ARBA" id="ARBA00022741"/>
    </source>
</evidence>
<dbReference type="VEuPathDB" id="FungiDB:HMPREF1541_05566"/>
<dbReference type="HOGENOM" id="CLU_006406_6_0_1"/>
<keyword evidence="5 9" id="KW-0067">ATP-binding</keyword>
<dbReference type="SUPFAM" id="SSF52374">
    <property type="entry name" value="Nucleotidylyl transferase"/>
    <property type="match status" value="1"/>
</dbReference>
<evidence type="ECO:0000256" key="8">
    <source>
        <dbReference type="ARBA" id="ARBA00049339"/>
    </source>
</evidence>
<dbReference type="GO" id="GO:0005739">
    <property type="term" value="C:mitochondrion"/>
    <property type="evidence" value="ECO:0007669"/>
    <property type="project" value="TreeGrafter"/>
</dbReference>
<evidence type="ECO:0000256" key="10">
    <source>
        <dbReference type="SAM" id="MobiDB-lite"/>
    </source>
</evidence>
<feature type="compositionally biased region" description="Basic and acidic residues" evidence="10">
    <location>
        <begin position="246"/>
        <end position="259"/>
    </location>
</feature>
<dbReference type="SUPFAM" id="SSF47323">
    <property type="entry name" value="Anticodon-binding domain of a subclass of class I aminoacyl-tRNA synthetases"/>
    <property type="match status" value="1"/>
</dbReference>
<accession>W2RU96</accession>
<feature type="region of interest" description="Disordered" evidence="10">
    <location>
        <begin position="246"/>
        <end position="289"/>
    </location>
</feature>
<dbReference type="GeneID" id="19972905"/>
<reference evidence="12 13" key="1">
    <citation type="submission" date="2013-03" db="EMBL/GenBank/DDBJ databases">
        <title>The Genome Sequence of Phialophora europaea CBS 101466.</title>
        <authorList>
            <consortium name="The Broad Institute Genomics Platform"/>
            <person name="Cuomo C."/>
            <person name="de Hoog S."/>
            <person name="Gorbushina A."/>
            <person name="Walker B."/>
            <person name="Young S.K."/>
            <person name="Zeng Q."/>
            <person name="Gargeya S."/>
            <person name="Fitzgerald M."/>
            <person name="Haas B."/>
            <person name="Abouelleil A."/>
            <person name="Allen A.W."/>
            <person name="Alvarado L."/>
            <person name="Arachchi H.M."/>
            <person name="Berlin A.M."/>
            <person name="Chapman S.B."/>
            <person name="Gainer-Dewar J."/>
            <person name="Goldberg J."/>
            <person name="Griggs A."/>
            <person name="Gujja S."/>
            <person name="Hansen M."/>
            <person name="Howarth C."/>
            <person name="Imamovic A."/>
            <person name="Ireland A."/>
            <person name="Larimer J."/>
            <person name="McCowan C."/>
            <person name="Murphy C."/>
            <person name="Pearson M."/>
            <person name="Poon T.W."/>
            <person name="Priest M."/>
            <person name="Roberts A."/>
            <person name="Saif S."/>
            <person name="Shea T."/>
            <person name="Sisk P."/>
            <person name="Sykes S."/>
            <person name="Wortman J."/>
            <person name="Nusbaum C."/>
            <person name="Birren B."/>
        </authorList>
    </citation>
    <scope>NUCLEOTIDE SEQUENCE [LARGE SCALE GENOMIC DNA]</scope>
    <source>
        <strain evidence="12 13">CBS 101466</strain>
    </source>
</reference>
<dbReference type="Pfam" id="PF05746">
    <property type="entry name" value="DALR_1"/>
    <property type="match status" value="1"/>
</dbReference>
<keyword evidence="7 9" id="KW-0030">Aminoacyl-tRNA synthetase</keyword>
<dbReference type="PANTHER" id="PTHR11956:SF11">
    <property type="entry name" value="ARGININE--TRNA LIGASE, MITOCHONDRIAL-RELATED"/>
    <property type="match status" value="1"/>
</dbReference>
<dbReference type="GO" id="GO:0006420">
    <property type="term" value="P:arginyl-tRNA aminoacylation"/>
    <property type="evidence" value="ECO:0007669"/>
    <property type="project" value="InterPro"/>
</dbReference>
<keyword evidence="6 9" id="KW-0648">Protein biosynthesis</keyword>
<dbReference type="Gene3D" id="3.40.50.620">
    <property type="entry name" value="HUPs"/>
    <property type="match status" value="1"/>
</dbReference>
<dbReference type="Gene3D" id="1.10.730.10">
    <property type="entry name" value="Isoleucyl-tRNA Synthetase, Domain 1"/>
    <property type="match status" value="1"/>
</dbReference>